<organism evidence="2 3">
    <name type="scientific">Plakobranchus ocellatus</name>
    <dbReference type="NCBI Taxonomy" id="259542"/>
    <lineage>
        <taxon>Eukaryota</taxon>
        <taxon>Metazoa</taxon>
        <taxon>Spiralia</taxon>
        <taxon>Lophotrochozoa</taxon>
        <taxon>Mollusca</taxon>
        <taxon>Gastropoda</taxon>
        <taxon>Heterobranchia</taxon>
        <taxon>Euthyneura</taxon>
        <taxon>Panpulmonata</taxon>
        <taxon>Sacoglossa</taxon>
        <taxon>Placobranchoidea</taxon>
        <taxon>Plakobranchidae</taxon>
        <taxon>Plakobranchus</taxon>
    </lineage>
</organism>
<sequence length="95" mass="10451">MLSVLKRATLIVMAAAFLQERKALGDSPGVNIMSISRPTFKAAVYAHVAYTPLSPVPVSRELAVKNMKINLLVYQFAVLQAKQQVFVTSINTLIF</sequence>
<dbReference type="Proteomes" id="UP000735302">
    <property type="component" value="Unassembled WGS sequence"/>
</dbReference>
<evidence type="ECO:0000256" key="1">
    <source>
        <dbReference type="SAM" id="SignalP"/>
    </source>
</evidence>
<protein>
    <submittedName>
        <fullName evidence="2">Uncharacterized protein</fullName>
    </submittedName>
</protein>
<feature type="chain" id="PRO_5043539767" evidence="1">
    <location>
        <begin position="26"/>
        <end position="95"/>
    </location>
</feature>
<keyword evidence="1" id="KW-0732">Signal</keyword>
<name>A0AAV3ZPX6_9GAST</name>
<dbReference type="EMBL" id="BLXT01002679">
    <property type="protein sequence ID" value="GFN96423.1"/>
    <property type="molecule type" value="Genomic_DNA"/>
</dbReference>
<keyword evidence="3" id="KW-1185">Reference proteome</keyword>
<gene>
    <name evidence="2" type="ORF">PoB_002292900</name>
</gene>
<dbReference type="AlphaFoldDB" id="A0AAV3ZPX6"/>
<feature type="signal peptide" evidence="1">
    <location>
        <begin position="1"/>
        <end position="25"/>
    </location>
</feature>
<comment type="caution">
    <text evidence="2">The sequence shown here is derived from an EMBL/GenBank/DDBJ whole genome shotgun (WGS) entry which is preliminary data.</text>
</comment>
<proteinExistence type="predicted"/>
<evidence type="ECO:0000313" key="2">
    <source>
        <dbReference type="EMBL" id="GFN96423.1"/>
    </source>
</evidence>
<accession>A0AAV3ZPX6</accession>
<evidence type="ECO:0000313" key="3">
    <source>
        <dbReference type="Proteomes" id="UP000735302"/>
    </source>
</evidence>
<reference evidence="2 3" key="1">
    <citation type="journal article" date="2021" name="Elife">
        <title>Chloroplast acquisition without the gene transfer in kleptoplastic sea slugs, Plakobranchus ocellatus.</title>
        <authorList>
            <person name="Maeda T."/>
            <person name="Takahashi S."/>
            <person name="Yoshida T."/>
            <person name="Shimamura S."/>
            <person name="Takaki Y."/>
            <person name="Nagai Y."/>
            <person name="Toyoda A."/>
            <person name="Suzuki Y."/>
            <person name="Arimoto A."/>
            <person name="Ishii H."/>
            <person name="Satoh N."/>
            <person name="Nishiyama T."/>
            <person name="Hasebe M."/>
            <person name="Maruyama T."/>
            <person name="Minagawa J."/>
            <person name="Obokata J."/>
            <person name="Shigenobu S."/>
        </authorList>
    </citation>
    <scope>NUCLEOTIDE SEQUENCE [LARGE SCALE GENOMIC DNA]</scope>
</reference>